<dbReference type="AlphaFoldDB" id="A0A1G4IM16"/>
<protein>
    <submittedName>
        <fullName evidence="1">LADA_0A01530g1_1</fullName>
    </submittedName>
</protein>
<dbReference type="Proteomes" id="UP000190274">
    <property type="component" value="Chromosome A"/>
</dbReference>
<dbReference type="EMBL" id="LT598460">
    <property type="protein sequence ID" value="SCU77652.1"/>
    <property type="molecule type" value="Genomic_DNA"/>
</dbReference>
<sequence length="179" mass="19662">MSVPSCKHIIGRPSSGSPTLANSYPAIYPLLRSILRSIFESFVCHMISITWYGCHSPVSPLEHAVATGGPASKNVEYHPGAGGFCSSRQSTRGLPSVWRRESLLLPSAAALYPLYRPGAPLSQSDRWKSPPEPFIILHAEVNVASYAYDCDITEATFFHVFDQPAPRKKKSSILYIIVN</sequence>
<reference evidence="1 2" key="1">
    <citation type="submission" date="2016-03" db="EMBL/GenBank/DDBJ databases">
        <authorList>
            <person name="Devillers H."/>
        </authorList>
    </citation>
    <scope>NUCLEOTIDE SEQUENCE [LARGE SCALE GENOMIC DNA]</scope>
    <source>
        <strain evidence="1">CBS 10888</strain>
    </source>
</reference>
<accession>A0A1G4IM16</accession>
<name>A0A1G4IM16_9SACH</name>
<evidence type="ECO:0000313" key="2">
    <source>
        <dbReference type="Proteomes" id="UP000190274"/>
    </source>
</evidence>
<proteinExistence type="predicted"/>
<keyword evidence="2" id="KW-1185">Reference proteome</keyword>
<evidence type="ECO:0000313" key="1">
    <source>
        <dbReference type="EMBL" id="SCU77652.1"/>
    </source>
</evidence>
<gene>
    <name evidence="1" type="ORF">LADA_0A01530G</name>
</gene>
<organism evidence="1 2">
    <name type="scientific">Lachancea dasiensis</name>
    <dbReference type="NCBI Taxonomy" id="1072105"/>
    <lineage>
        <taxon>Eukaryota</taxon>
        <taxon>Fungi</taxon>
        <taxon>Dikarya</taxon>
        <taxon>Ascomycota</taxon>
        <taxon>Saccharomycotina</taxon>
        <taxon>Saccharomycetes</taxon>
        <taxon>Saccharomycetales</taxon>
        <taxon>Saccharomycetaceae</taxon>
        <taxon>Lachancea</taxon>
    </lineage>
</organism>